<dbReference type="KEGG" id="lsw:GTO87_05995"/>
<dbReference type="Proteomes" id="UP000510886">
    <property type="component" value="Chromosome"/>
</dbReference>
<gene>
    <name evidence="3" type="ORF">GTO87_05995</name>
</gene>
<dbReference type="SUPFAM" id="SSF53067">
    <property type="entry name" value="Actin-like ATPase domain"/>
    <property type="match status" value="2"/>
</dbReference>
<dbReference type="InterPro" id="IPR050273">
    <property type="entry name" value="GppA/Ppx_hydrolase"/>
</dbReference>
<accession>A0A7H9ELN0</accession>
<evidence type="ECO:0000313" key="3">
    <source>
        <dbReference type="EMBL" id="QLL78192.1"/>
    </source>
</evidence>
<dbReference type="PANTHER" id="PTHR30005">
    <property type="entry name" value="EXOPOLYPHOSPHATASE"/>
    <property type="match status" value="1"/>
</dbReference>
<dbReference type="CDD" id="cd24052">
    <property type="entry name" value="ASKHA_NBD_HpPPX-GppA-like"/>
    <property type="match status" value="1"/>
</dbReference>
<name>A0A7H9ELN0_9LACO</name>
<dbReference type="PANTHER" id="PTHR30005:SF0">
    <property type="entry name" value="RETROGRADE REGULATION PROTEIN 2"/>
    <property type="match status" value="1"/>
</dbReference>
<evidence type="ECO:0000256" key="1">
    <source>
        <dbReference type="ARBA" id="ARBA00007125"/>
    </source>
</evidence>
<reference evidence="3 4" key="1">
    <citation type="submission" date="2020-01" db="EMBL/GenBank/DDBJ databases">
        <title>Complete and circular genome sequences of six lactobacillus isolates from horses.</title>
        <authorList>
            <person name="Hassan H.M."/>
        </authorList>
    </citation>
    <scope>NUCLEOTIDE SEQUENCE [LARGE SCALE GENOMIC DNA]</scope>
    <source>
        <strain evidence="3 4">1A</strain>
    </source>
</reference>
<comment type="similarity">
    <text evidence="1">Belongs to the GppA/Ppx family.</text>
</comment>
<dbReference type="Pfam" id="PF02541">
    <property type="entry name" value="Ppx-GppA"/>
    <property type="match status" value="1"/>
</dbReference>
<dbReference type="AlphaFoldDB" id="A0A7H9ELN0"/>
<dbReference type="InterPro" id="IPR043129">
    <property type="entry name" value="ATPase_NBD"/>
</dbReference>
<protein>
    <submittedName>
        <fullName evidence="3">Exopolyphosphatase</fullName>
    </submittedName>
</protein>
<dbReference type="RefSeq" id="WP_180848486.1">
    <property type="nucleotide sequence ID" value="NZ_CP047418.1"/>
</dbReference>
<proteinExistence type="inferred from homology"/>
<evidence type="ECO:0000259" key="2">
    <source>
        <dbReference type="Pfam" id="PF02541"/>
    </source>
</evidence>
<organism evidence="3 4">
    <name type="scientific">Ligilactobacillus saerimneri</name>
    <dbReference type="NCBI Taxonomy" id="228229"/>
    <lineage>
        <taxon>Bacteria</taxon>
        <taxon>Bacillati</taxon>
        <taxon>Bacillota</taxon>
        <taxon>Bacilli</taxon>
        <taxon>Lactobacillales</taxon>
        <taxon>Lactobacillaceae</taxon>
        <taxon>Ligilactobacillus</taxon>
    </lineage>
</organism>
<sequence>MTKIAVIDLGSNSVRLQISVVDPGQAPQILVREKEYVRLSENMGTAKILQPEPIRRTMVALEKFQHLIATHNCDQMIGIATAAVRQAQNQQEFLHQVKQAYGFDFQVVTGEQEAFLDYLGVTRTFARQDCLILDTGGASTEIILVHDRQAKRLISLPFGSVNLTQRFQLEDVISAANLFEALTFAEMQLTGIKWLRKAHNLPLIVLGGSNRSIAKIDRRKHNTPKDLLPPVHGYQMSAQAIFALTSKLLAMDKKERANIPGLAKNRADIIIGGLIPINLLLRTLHITEVTFSNAGLREGVVFAHLENLTLPQ</sequence>
<dbReference type="InterPro" id="IPR003695">
    <property type="entry name" value="Ppx_GppA_N"/>
</dbReference>
<evidence type="ECO:0000313" key="4">
    <source>
        <dbReference type="Proteomes" id="UP000510886"/>
    </source>
</evidence>
<dbReference type="Gene3D" id="3.30.420.40">
    <property type="match status" value="1"/>
</dbReference>
<feature type="domain" description="Ppx/GppA phosphatase N-terminal" evidence="2">
    <location>
        <begin position="21"/>
        <end position="306"/>
    </location>
</feature>
<dbReference type="GO" id="GO:0016462">
    <property type="term" value="F:pyrophosphatase activity"/>
    <property type="evidence" value="ECO:0007669"/>
    <property type="project" value="TreeGrafter"/>
</dbReference>
<dbReference type="EMBL" id="CP047418">
    <property type="protein sequence ID" value="QLL78192.1"/>
    <property type="molecule type" value="Genomic_DNA"/>
</dbReference>
<dbReference type="Gene3D" id="3.30.420.150">
    <property type="entry name" value="Exopolyphosphatase. Domain 2"/>
    <property type="match status" value="1"/>
</dbReference>